<dbReference type="PaxDb" id="3708-A0A078HCH8"/>
<dbReference type="PROSITE" id="PS01074">
    <property type="entry name" value="TERPENE_SYNTHASES"/>
    <property type="match status" value="1"/>
</dbReference>
<dbReference type="Gene3D" id="1.50.10.20">
    <property type="match status" value="1"/>
</dbReference>
<evidence type="ECO:0000313" key="4">
    <source>
        <dbReference type="EMBL" id="CDY34478.1"/>
    </source>
</evidence>
<dbReference type="GO" id="GO:0005811">
    <property type="term" value="C:lipid droplet"/>
    <property type="evidence" value="ECO:0007669"/>
    <property type="project" value="InterPro"/>
</dbReference>
<evidence type="ECO:0000259" key="3">
    <source>
        <dbReference type="Pfam" id="PF13243"/>
    </source>
</evidence>
<dbReference type="PANTHER" id="PTHR11764">
    <property type="entry name" value="TERPENE CYCLASE/MUTASE FAMILY MEMBER"/>
    <property type="match status" value="1"/>
</dbReference>
<dbReference type="Pfam" id="PF13243">
    <property type="entry name" value="SQHop_cyclase_C"/>
    <property type="match status" value="1"/>
</dbReference>
<evidence type="ECO:0000313" key="5">
    <source>
        <dbReference type="Proteomes" id="UP000028999"/>
    </source>
</evidence>
<dbReference type="EMBL" id="LK032335">
    <property type="protein sequence ID" value="CDY34478.1"/>
    <property type="molecule type" value="Genomic_DNA"/>
</dbReference>
<reference evidence="4 5" key="1">
    <citation type="journal article" date="2014" name="Science">
        <title>Plant genetics. Early allopolyploid evolution in the post-Neolithic Brassica napus oilseed genome.</title>
        <authorList>
            <person name="Chalhoub B."/>
            <person name="Denoeud F."/>
            <person name="Liu S."/>
            <person name="Parkin I.A."/>
            <person name="Tang H."/>
            <person name="Wang X."/>
            <person name="Chiquet J."/>
            <person name="Belcram H."/>
            <person name="Tong C."/>
            <person name="Samans B."/>
            <person name="Correa M."/>
            <person name="Da Silva C."/>
            <person name="Just J."/>
            <person name="Falentin C."/>
            <person name="Koh C.S."/>
            <person name="Le Clainche I."/>
            <person name="Bernard M."/>
            <person name="Bento P."/>
            <person name="Noel B."/>
            <person name="Labadie K."/>
            <person name="Alberti A."/>
            <person name="Charles M."/>
            <person name="Arnaud D."/>
            <person name="Guo H."/>
            <person name="Daviaud C."/>
            <person name="Alamery S."/>
            <person name="Jabbari K."/>
            <person name="Zhao M."/>
            <person name="Edger P.P."/>
            <person name="Chelaifa H."/>
            <person name="Tack D."/>
            <person name="Lassalle G."/>
            <person name="Mestiri I."/>
            <person name="Schnel N."/>
            <person name="Le Paslier M.C."/>
            <person name="Fan G."/>
            <person name="Renault V."/>
            <person name="Bayer P.E."/>
            <person name="Golicz A.A."/>
            <person name="Manoli S."/>
            <person name="Lee T.H."/>
            <person name="Thi V.H."/>
            <person name="Chalabi S."/>
            <person name="Hu Q."/>
            <person name="Fan C."/>
            <person name="Tollenaere R."/>
            <person name="Lu Y."/>
            <person name="Battail C."/>
            <person name="Shen J."/>
            <person name="Sidebottom C.H."/>
            <person name="Wang X."/>
            <person name="Canaguier A."/>
            <person name="Chauveau A."/>
            <person name="Berard A."/>
            <person name="Deniot G."/>
            <person name="Guan M."/>
            <person name="Liu Z."/>
            <person name="Sun F."/>
            <person name="Lim Y.P."/>
            <person name="Lyons E."/>
            <person name="Town C.D."/>
            <person name="Bancroft I."/>
            <person name="Wang X."/>
            <person name="Meng J."/>
            <person name="Ma J."/>
            <person name="Pires J.C."/>
            <person name="King G.J."/>
            <person name="Brunel D."/>
            <person name="Delourme R."/>
            <person name="Renard M."/>
            <person name="Aury J.M."/>
            <person name="Adams K.L."/>
            <person name="Batley J."/>
            <person name="Snowdon R.J."/>
            <person name="Tost J."/>
            <person name="Edwards D."/>
            <person name="Zhou Y."/>
            <person name="Hua W."/>
            <person name="Sharpe A.G."/>
            <person name="Paterson A.H."/>
            <person name="Guan C."/>
            <person name="Wincker P."/>
        </authorList>
    </citation>
    <scope>NUCLEOTIDE SEQUENCE [LARGE SCALE GENOMIC DNA]</scope>
    <source>
        <strain evidence="5">cv. Darmor-bzh</strain>
    </source>
</reference>
<keyword evidence="5" id="KW-1185">Reference proteome</keyword>
<sequence length="373" mass="42277">MQSFGSQLWDTVFAVQALLASDLCDETYEVLRRGHKYIKISQNPSGDFKSMYCTAEALKCCMLLSTMPADVTGQKIDPEHLFDSVNLLLSLHREYVECTSSIIQAFVMFKQLYPDYMTKEFTKSIEIAVQFIESKQMLDGSWCGNWGICFIYGTWFALSRLAAIDKTYNNCLSTRRGIDFLLSVQNEDGGWGKSYLSCPEQRYIPLEGGGSNLVQTSCAMVGLIHAGQAKRDVMPLHNAAKFIIRNSRSIHEYMHATLCYIPKHLPIMGVGVENGCDVQIPEEENRPASIPLGRYVATELEPKLARAEVRLLRSDQALFQNIDTTLVHAFSSTLRCYLPKTVASPFHVPRYSKLSIKLYRKNRGEFVLYRKKP</sequence>
<comment type="similarity">
    <text evidence="1">Belongs to the terpene cyclase/mutase family.</text>
</comment>
<dbReference type="SUPFAM" id="SSF48239">
    <property type="entry name" value="Terpenoid cyclases/Protein prenyltransferases"/>
    <property type="match status" value="1"/>
</dbReference>
<dbReference type="InterPro" id="IPR018333">
    <property type="entry name" value="Squalene_cyclase"/>
</dbReference>
<gene>
    <name evidence="4" type="primary">BnaC04g13210D</name>
    <name evidence="4" type="ORF">GSBRNA2T00056839001</name>
</gene>
<keyword evidence="2" id="KW-0677">Repeat</keyword>
<dbReference type="GO" id="GO:0016104">
    <property type="term" value="P:triterpenoid biosynthetic process"/>
    <property type="evidence" value="ECO:0000318"/>
    <property type="project" value="GO_Central"/>
</dbReference>
<dbReference type="InterPro" id="IPR032696">
    <property type="entry name" value="SQ_cyclase_C"/>
</dbReference>
<evidence type="ECO:0000256" key="1">
    <source>
        <dbReference type="ARBA" id="ARBA00009755"/>
    </source>
</evidence>
<dbReference type="STRING" id="3708.A0A078HCH8"/>
<dbReference type="PANTHER" id="PTHR11764:SF52">
    <property type="entry name" value="AMYRIN SYNTHASE LUP2-RELATED"/>
    <property type="match status" value="1"/>
</dbReference>
<dbReference type="AlphaFoldDB" id="A0A078HCH8"/>
<feature type="domain" description="Squalene cyclase C-terminal" evidence="3">
    <location>
        <begin position="116"/>
        <end position="233"/>
    </location>
</feature>
<dbReference type="Proteomes" id="UP000028999">
    <property type="component" value="Unassembled WGS sequence"/>
</dbReference>
<organism evidence="4 5">
    <name type="scientific">Brassica napus</name>
    <name type="common">Rape</name>
    <dbReference type="NCBI Taxonomy" id="3708"/>
    <lineage>
        <taxon>Eukaryota</taxon>
        <taxon>Viridiplantae</taxon>
        <taxon>Streptophyta</taxon>
        <taxon>Embryophyta</taxon>
        <taxon>Tracheophyta</taxon>
        <taxon>Spermatophyta</taxon>
        <taxon>Magnoliopsida</taxon>
        <taxon>eudicotyledons</taxon>
        <taxon>Gunneridae</taxon>
        <taxon>Pentapetalae</taxon>
        <taxon>rosids</taxon>
        <taxon>malvids</taxon>
        <taxon>Brassicales</taxon>
        <taxon>Brassicaceae</taxon>
        <taxon>Brassiceae</taxon>
        <taxon>Brassica</taxon>
    </lineage>
</organism>
<protein>
    <submittedName>
        <fullName evidence="4">BnaC04g13210D protein</fullName>
    </submittedName>
</protein>
<evidence type="ECO:0000256" key="2">
    <source>
        <dbReference type="ARBA" id="ARBA00022737"/>
    </source>
</evidence>
<dbReference type="InterPro" id="IPR008930">
    <property type="entry name" value="Terpenoid_cyclase/PrenylTrfase"/>
</dbReference>
<dbReference type="InterPro" id="IPR002365">
    <property type="entry name" value="Terpene_synthase_CS"/>
</dbReference>
<accession>A0A078HCH8</accession>
<dbReference type="GO" id="GO:0042300">
    <property type="term" value="F:beta-amyrin synthase activity"/>
    <property type="evidence" value="ECO:0000318"/>
    <property type="project" value="GO_Central"/>
</dbReference>
<dbReference type="Gramene" id="CDY34478">
    <property type="protein sequence ID" value="CDY34478"/>
    <property type="gene ID" value="GSBRNA2T00056839001"/>
</dbReference>
<proteinExistence type="inferred from homology"/>
<name>A0A078HCH8_BRANA</name>